<accession>A0ABQ7R0F9</accession>
<name>A0ABQ7R0F9_PLUXY</name>
<dbReference type="PROSITE" id="PS50878">
    <property type="entry name" value="RT_POL"/>
    <property type="match status" value="1"/>
</dbReference>
<dbReference type="EMBL" id="JAHIBW010000005">
    <property type="protein sequence ID" value="KAG7310783.1"/>
    <property type="molecule type" value="Genomic_DNA"/>
</dbReference>
<sequence length="978" mass="113462">MANHNSCNISELFDCPNIQNYLTKIPKIGNSVTVIHINIRSMIKNFSKLLQCINDSRNRIDVIIITEANIKDSFCSLFNINGYEMHTRLRIHSKGGGIIIYINKKYKFQTLKFNTLHCETMIGKISVTKNHNIILCALYRPPDKNKNVFLKELQQLLTQYSTHDRFILIGDINIDLRSESIIKDRYLNLLSGRGLLCGITDYTRIEERNGIISKSCIDHVFIRDRTGDLYSAAIGTVLADHRMIAVTCTGTPHIQAAPKTISLIDDGIFFSHINNVDWSQTNTMKCPNEVYKFIATNLSSAYEKSTYTRKITNSKRNREKWITNKIRDDCKKRDQALINFKKDPNNKILLLQYKQIRNRTNKLIENTRNKYHKTQIHEHTNNPRKLWQILNSLTGQIFKSVDEAIIKAFVTDQSDEKYIANSFARTFEKNVLDIVPKCNQQLMHESEYIISTDKSMLYQKATNRNIHKIIKNLNPRKSPGQDGIRPIDIKIIGDKIVTAITNLINTSIKTTIYPDELKLGIVRPIHKKGKHDCFSNYRQITILPILDKIFEKYIAGLIHRYYEDNNILTDTQFGFRAKKSTTLLLSKFTDEINTYLDEKQHVVLVFIDYSKAFDTLKHDYLIKKLDSTGIRGPLLQWCQNYLTNRKYRVKINDCYSDDVKVSIGTAQGSVLGPLHYLVYVNDVTNIIKHCSLYQFADDTCLIAADKSVTEAMKKLQKDFTALVKWSHDAGLILNAQKTQMMHIRSSHNPTDHHVRLIAHNHDCLHTNNCNNCETIEQVKTATYLGLIIDDRFNWEPHVNKVCDKLRGVLAKISIVKYKVPYSVLLNMYKALVESIIFYGITSYGRTYKSYLDKICNLQIRILKKIVPPKIKQKCKGEYQRLFHYCGILPVHRRVEYALIVEQYDQHNMLNPIEHKIHTRSITNKKMTTARFKNIYGRRTNKYIVPTLFNELPTTLKNEINNKNLKNKLKEYFVKNLPT</sequence>
<organism evidence="2 3">
    <name type="scientific">Plutella xylostella</name>
    <name type="common">Diamondback moth</name>
    <name type="synonym">Plutella maculipennis</name>
    <dbReference type="NCBI Taxonomy" id="51655"/>
    <lineage>
        <taxon>Eukaryota</taxon>
        <taxon>Metazoa</taxon>
        <taxon>Ecdysozoa</taxon>
        <taxon>Arthropoda</taxon>
        <taxon>Hexapoda</taxon>
        <taxon>Insecta</taxon>
        <taxon>Pterygota</taxon>
        <taxon>Neoptera</taxon>
        <taxon>Endopterygota</taxon>
        <taxon>Lepidoptera</taxon>
        <taxon>Glossata</taxon>
        <taxon>Ditrysia</taxon>
        <taxon>Yponomeutoidea</taxon>
        <taxon>Plutellidae</taxon>
        <taxon>Plutella</taxon>
    </lineage>
</organism>
<dbReference type="InterPro" id="IPR043502">
    <property type="entry name" value="DNA/RNA_pol_sf"/>
</dbReference>
<keyword evidence="3" id="KW-1185">Reference proteome</keyword>
<feature type="domain" description="Reverse transcriptase" evidence="1">
    <location>
        <begin position="506"/>
        <end position="788"/>
    </location>
</feature>
<gene>
    <name evidence="2" type="ORF">JYU34_003599</name>
</gene>
<comment type="caution">
    <text evidence="2">The sequence shown here is derived from an EMBL/GenBank/DDBJ whole genome shotgun (WGS) entry which is preliminary data.</text>
</comment>
<dbReference type="SUPFAM" id="SSF56672">
    <property type="entry name" value="DNA/RNA polymerases"/>
    <property type="match status" value="1"/>
</dbReference>
<dbReference type="Pfam" id="PF00078">
    <property type="entry name" value="RVT_1"/>
    <property type="match status" value="1"/>
</dbReference>
<dbReference type="InterPro" id="IPR000477">
    <property type="entry name" value="RT_dom"/>
</dbReference>
<dbReference type="PANTHER" id="PTHR47510">
    <property type="entry name" value="REVERSE TRANSCRIPTASE DOMAIN-CONTAINING PROTEIN"/>
    <property type="match status" value="1"/>
</dbReference>
<dbReference type="Gene3D" id="3.60.10.10">
    <property type="entry name" value="Endonuclease/exonuclease/phosphatase"/>
    <property type="match status" value="1"/>
</dbReference>
<reference evidence="2 3" key="1">
    <citation type="submission" date="2021-06" db="EMBL/GenBank/DDBJ databases">
        <title>A haploid diamondback moth (Plutella xylostella L.) genome assembly resolves 31 chromosomes and identifies a diamide resistance mutation.</title>
        <authorList>
            <person name="Ward C.M."/>
            <person name="Perry K.D."/>
            <person name="Baker G."/>
            <person name="Powis K."/>
            <person name="Heckel D.G."/>
            <person name="Baxter S.W."/>
        </authorList>
    </citation>
    <scope>NUCLEOTIDE SEQUENCE [LARGE SCALE GENOMIC DNA]</scope>
    <source>
        <strain evidence="2 3">LV</strain>
        <tissue evidence="2">Single pupa</tissue>
    </source>
</reference>
<evidence type="ECO:0000313" key="3">
    <source>
        <dbReference type="Proteomes" id="UP000823941"/>
    </source>
</evidence>
<evidence type="ECO:0000259" key="1">
    <source>
        <dbReference type="PROSITE" id="PS50878"/>
    </source>
</evidence>
<dbReference type="Proteomes" id="UP000823941">
    <property type="component" value="Chromosome 5"/>
</dbReference>
<dbReference type="InterPro" id="IPR036691">
    <property type="entry name" value="Endo/exonu/phosph_ase_sf"/>
</dbReference>
<dbReference type="SUPFAM" id="SSF56219">
    <property type="entry name" value="DNase I-like"/>
    <property type="match status" value="1"/>
</dbReference>
<protein>
    <recommendedName>
        <fullName evidence="1">Reverse transcriptase domain-containing protein</fullName>
    </recommendedName>
</protein>
<dbReference type="PANTHER" id="PTHR47510:SF3">
    <property type="entry name" value="ENDO_EXONUCLEASE_PHOSPHATASE DOMAIN-CONTAINING PROTEIN"/>
    <property type="match status" value="1"/>
</dbReference>
<dbReference type="CDD" id="cd01650">
    <property type="entry name" value="RT_nLTR_like"/>
    <property type="match status" value="1"/>
</dbReference>
<proteinExistence type="predicted"/>
<evidence type="ECO:0000313" key="2">
    <source>
        <dbReference type="EMBL" id="KAG7310783.1"/>
    </source>
</evidence>